<evidence type="ECO:0000313" key="1">
    <source>
        <dbReference type="EMBL" id="KKK68502.1"/>
    </source>
</evidence>
<name>A0A0F8XH87_9ZZZZ</name>
<organism evidence="1">
    <name type="scientific">marine sediment metagenome</name>
    <dbReference type="NCBI Taxonomy" id="412755"/>
    <lineage>
        <taxon>unclassified sequences</taxon>
        <taxon>metagenomes</taxon>
        <taxon>ecological metagenomes</taxon>
    </lineage>
</organism>
<accession>A0A0F8XH87</accession>
<protein>
    <submittedName>
        <fullName evidence="1">Uncharacterized protein</fullName>
    </submittedName>
</protein>
<feature type="non-terminal residue" evidence="1">
    <location>
        <position position="45"/>
    </location>
</feature>
<dbReference type="EMBL" id="LAZR01059102">
    <property type="protein sequence ID" value="KKK68502.1"/>
    <property type="molecule type" value="Genomic_DNA"/>
</dbReference>
<dbReference type="AlphaFoldDB" id="A0A0F8XH87"/>
<proteinExistence type="predicted"/>
<reference evidence="1" key="1">
    <citation type="journal article" date="2015" name="Nature">
        <title>Complex archaea that bridge the gap between prokaryotes and eukaryotes.</title>
        <authorList>
            <person name="Spang A."/>
            <person name="Saw J.H."/>
            <person name="Jorgensen S.L."/>
            <person name="Zaremba-Niedzwiedzka K."/>
            <person name="Martijn J."/>
            <person name="Lind A.E."/>
            <person name="van Eijk R."/>
            <person name="Schleper C."/>
            <person name="Guy L."/>
            <person name="Ettema T.J."/>
        </authorList>
    </citation>
    <scope>NUCLEOTIDE SEQUENCE</scope>
</reference>
<sequence length="45" mass="4778">MRKALTLFCLLLFAVPVPASRNFSTTATDKVDYGTGVTKAASNIS</sequence>
<gene>
    <name evidence="1" type="ORF">LCGC14_2943400</name>
</gene>
<comment type="caution">
    <text evidence="1">The sequence shown here is derived from an EMBL/GenBank/DDBJ whole genome shotgun (WGS) entry which is preliminary data.</text>
</comment>